<proteinExistence type="predicted"/>
<comment type="caution">
    <text evidence="1">The sequence shown here is derived from an EMBL/GenBank/DDBJ whole genome shotgun (WGS) entry which is preliminary data.</text>
</comment>
<sequence length="77" mass="8572">QLLVLGADNASNNNTLVDSLALRIGQLGRFRGKLHRIRCFAHILNLVMKVVINVFLCHYHCSLTEFYSGLPACFPTG</sequence>
<organism evidence="1 2">
    <name type="scientific">Mycena albidolilacea</name>
    <dbReference type="NCBI Taxonomy" id="1033008"/>
    <lineage>
        <taxon>Eukaryota</taxon>
        <taxon>Fungi</taxon>
        <taxon>Dikarya</taxon>
        <taxon>Basidiomycota</taxon>
        <taxon>Agaricomycotina</taxon>
        <taxon>Agaricomycetes</taxon>
        <taxon>Agaricomycetidae</taxon>
        <taxon>Agaricales</taxon>
        <taxon>Marasmiineae</taxon>
        <taxon>Mycenaceae</taxon>
        <taxon>Mycena</taxon>
    </lineage>
</organism>
<evidence type="ECO:0000313" key="1">
    <source>
        <dbReference type="EMBL" id="KAJ7331346.1"/>
    </source>
</evidence>
<reference evidence="1" key="1">
    <citation type="submission" date="2023-03" db="EMBL/GenBank/DDBJ databases">
        <title>Massive genome expansion in bonnet fungi (Mycena s.s.) driven by repeated elements and novel gene families across ecological guilds.</title>
        <authorList>
            <consortium name="Lawrence Berkeley National Laboratory"/>
            <person name="Harder C.B."/>
            <person name="Miyauchi S."/>
            <person name="Viragh M."/>
            <person name="Kuo A."/>
            <person name="Thoen E."/>
            <person name="Andreopoulos B."/>
            <person name="Lu D."/>
            <person name="Skrede I."/>
            <person name="Drula E."/>
            <person name="Henrissat B."/>
            <person name="Morin E."/>
            <person name="Kohler A."/>
            <person name="Barry K."/>
            <person name="LaButti K."/>
            <person name="Morin E."/>
            <person name="Salamov A."/>
            <person name="Lipzen A."/>
            <person name="Mereny Z."/>
            <person name="Hegedus B."/>
            <person name="Baldrian P."/>
            <person name="Stursova M."/>
            <person name="Weitz H."/>
            <person name="Taylor A."/>
            <person name="Grigoriev I.V."/>
            <person name="Nagy L.G."/>
            <person name="Martin F."/>
            <person name="Kauserud H."/>
        </authorList>
    </citation>
    <scope>NUCLEOTIDE SEQUENCE</scope>
    <source>
        <strain evidence="1">CBHHK002</strain>
    </source>
</reference>
<keyword evidence="2" id="KW-1185">Reference proteome</keyword>
<name>A0AAD7ELE0_9AGAR</name>
<evidence type="ECO:0000313" key="2">
    <source>
        <dbReference type="Proteomes" id="UP001218218"/>
    </source>
</evidence>
<protein>
    <submittedName>
        <fullName evidence="1">Uncharacterized protein</fullName>
    </submittedName>
</protein>
<dbReference type="EMBL" id="JARIHO010000035">
    <property type="protein sequence ID" value="KAJ7331346.1"/>
    <property type="molecule type" value="Genomic_DNA"/>
</dbReference>
<gene>
    <name evidence="1" type="ORF">DFH08DRAFT_708328</name>
</gene>
<feature type="non-terminal residue" evidence="1">
    <location>
        <position position="1"/>
    </location>
</feature>
<accession>A0AAD7ELE0</accession>
<dbReference type="AlphaFoldDB" id="A0AAD7ELE0"/>
<dbReference type="Proteomes" id="UP001218218">
    <property type="component" value="Unassembled WGS sequence"/>
</dbReference>